<reference evidence="1" key="1">
    <citation type="submission" date="2020-11" db="EMBL/GenBank/DDBJ databases">
        <authorList>
            <person name="Tran Van P."/>
        </authorList>
    </citation>
    <scope>NUCLEOTIDE SEQUENCE</scope>
</reference>
<dbReference type="InterPro" id="IPR050499">
    <property type="entry name" value="PEP-utilizing_PTS_enzyme"/>
</dbReference>
<evidence type="ECO:0000313" key="1">
    <source>
        <dbReference type="EMBL" id="CAD7238165.1"/>
    </source>
</evidence>
<dbReference type="GO" id="GO:0016772">
    <property type="term" value="F:transferase activity, transferring phosphorus-containing groups"/>
    <property type="evidence" value="ECO:0007669"/>
    <property type="project" value="InterPro"/>
</dbReference>
<dbReference type="InterPro" id="IPR040442">
    <property type="entry name" value="Pyrv_kinase-like_dom_sf"/>
</dbReference>
<gene>
    <name evidence="1" type="ORF">CTOB1V02_LOCUS15980</name>
</gene>
<name>A0A7R8WZG1_9CRUS</name>
<dbReference type="SUPFAM" id="SSF51621">
    <property type="entry name" value="Phosphoenolpyruvate/pyruvate domain"/>
    <property type="match status" value="1"/>
</dbReference>
<protein>
    <submittedName>
        <fullName evidence="1">Uncharacterized protein</fullName>
    </submittedName>
</protein>
<sequence length="113" mass="12557">MANSGLVNDIKPSVDSGAEGIGLYRTEIPFMTCQAFPTEDEQVQIYSQIFSAFPDNPIYMRVLDIGGDKQLPYFPIQDEMNPALGWRGIRFGLDNAHLLLTQIRSMLLSAGMS</sequence>
<organism evidence="1">
    <name type="scientific">Cyprideis torosa</name>
    <dbReference type="NCBI Taxonomy" id="163714"/>
    <lineage>
        <taxon>Eukaryota</taxon>
        <taxon>Metazoa</taxon>
        <taxon>Ecdysozoa</taxon>
        <taxon>Arthropoda</taxon>
        <taxon>Crustacea</taxon>
        <taxon>Oligostraca</taxon>
        <taxon>Ostracoda</taxon>
        <taxon>Podocopa</taxon>
        <taxon>Podocopida</taxon>
        <taxon>Cytherocopina</taxon>
        <taxon>Cytheroidea</taxon>
        <taxon>Cytherideidae</taxon>
        <taxon>Cyprideis</taxon>
    </lineage>
</organism>
<dbReference type="Gene3D" id="3.20.20.60">
    <property type="entry name" value="Phosphoenolpyruvate-binding domains"/>
    <property type="match status" value="1"/>
</dbReference>
<dbReference type="AlphaFoldDB" id="A0A7R8WZG1"/>
<accession>A0A7R8WZG1</accession>
<dbReference type="OrthoDB" id="10256745at2759"/>
<dbReference type="EMBL" id="OB697264">
    <property type="protein sequence ID" value="CAD7238165.1"/>
    <property type="molecule type" value="Genomic_DNA"/>
</dbReference>
<dbReference type="PANTHER" id="PTHR46244:SF1">
    <property type="entry name" value="PHOSPHOENOLPYRUVATE-DEPENDENT PHOSPHOTRANSFERASE SYSTEM"/>
    <property type="match status" value="1"/>
</dbReference>
<dbReference type="InterPro" id="IPR015813">
    <property type="entry name" value="Pyrv/PenolPyrv_kinase-like_dom"/>
</dbReference>
<dbReference type="PANTHER" id="PTHR46244">
    <property type="entry name" value="PHOSPHOENOLPYRUVATE-PROTEIN PHOSPHOTRANSFERASE"/>
    <property type="match status" value="1"/>
</dbReference>
<dbReference type="InterPro" id="IPR000121">
    <property type="entry name" value="PEP_util_C"/>
</dbReference>
<proteinExistence type="predicted"/>
<feature type="non-terminal residue" evidence="1">
    <location>
        <position position="113"/>
    </location>
</feature>
<dbReference type="Pfam" id="PF02896">
    <property type="entry name" value="PEP-utilizers_C"/>
    <property type="match status" value="1"/>
</dbReference>